<dbReference type="CDD" id="cd11660">
    <property type="entry name" value="SANT_TRF"/>
    <property type="match status" value="1"/>
</dbReference>
<gene>
    <name evidence="6" type="ORF">V6N12_022946</name>
</gene>
<keyword evidence="7" id="KW-1185">Reference proteome</keyword>
<feature type="region of interest" description="Disordered" evidence="4">
    <location>
        <begin position="515"/>
        <end position="539"/>
    </location>
</feature>
<evidence type="ECO:0000256" key="3">
    <source>
        <dbReference type="ARBA" id="ARBA00022833"/>
    </source>
</evidence>
<feature type="domain" description="Myb-like" evidence="5">
    <location>
        <begin position="574"/>
        <end position="635"/>
    </location>
</feature>
<proteinExistence type="predicted"/>
<keyword evidence="2" id="KW-0863">Zinc-finger</keyword>
<dbReference type="EMBL" id="JBBPBM010000004">
    <property type="protein sequence ID" value="KAK8588510.1"/>
    <property type="molecule type" value="Genomic_DNA"/>
</dbReference>
<keyword evidence="1" id="KW-0479">Metal-binding</keyword>
<dbReference type="SUPFAM" id="SSF46689">
    <property type="entry name" value="Homeodomain-like"/>
    <property type="match status" value="1"/>
</dbReference>
<feature type="compositionally biased region" description="Acidic residues" evidence="4">
    <location>
        <begin position="178"/>
        <end position="264"/>
    </location>
</feature>
<protein>
    <recommendedName>
        <fullName evidence="5">Myb-like domain-containing protein</fullName>
    </recommendedName>
</protein>
<feature type="compositionally biased region" description="Acidic residues" evidence="4">
    <location>
        <begin position="137"/>
        <end position="160"/>
    </location>
</feature>
<sequence length="652" mass="72471">MDGMSLRGISFIGSCWRRSFIVQKSGLTMAFIPLREGLASRASIFPRKRTLYSLSIVETNADTLLLLVCLTHYRSESAIPLPQISKKMKTKTLAFKFRPRKSIPPSIASLSSALQDEDNEEYDLHGNDNGESMDTGSSEDNDNNNVDGDFDDVDEEEGYDDGSGRGIAGAHDNVVPDDVNEEVEDDNIVPDDVNEEVEDDNVVPDDVNEEVEDDNVAPDDVNEEVEDDNAVPGDVNEEVEDDNAVPGDVNEEVEDDNAVPGDVNEEVEDDNVVPDRVEEVGESAGVKCVLADWLGVFSYSCSGESSQVLICSENGCPIAMHEVCMNTEPYFDDTGKFYCPYCWHTRVVARTEELRREALLAKRELLNFMHLKRDAGNEEKQEDGANNMKATSLSKSAGKKASRDCQNGLNDDANETIYYNQEQTMCVVSKGKEKPDDEITSKVHGADIVADVQTMQEGNMENTSDSGNGGALEDNQGKSRTSPKDATSKVPAIESFEYVSSDLDTGTLVRRKRIKHTAQRVRPRQVDSPKSTFFQPGTSAKDKITNLQGKARTEKNSVQSQELNKQIRIPIASNGKRRPLPWTTEEVDMLKEGVRRFSLTANKNMPWRKILEFGHDVFDSNRIPVDLKDKWKKIMAKEDPKSNMGALIPLEE</sequence>
<feature type="compositionally biased region" description="Polar residues" evidence="4">
    <location>
        <begin position="528"/>
        <end position="538"/>
    </location>
</feature>
<accession>A0ABR2FW74</accession>
<dbReference type="Gene3D" id="3.30.40.10">
    <property type="entry name" value="Zinc/RING finger domain, C3HC4 (zinc finger)"/>
    <property type="match status" value="1"/>
</dbReference>
<feature type="region of interest" description="Disordered" evidence="4">
    <location>
        <begin position="459"/>
        <end position="488"/>
    </location>
</feature>
<evidence type="ECO:0000313" key="7">
    <source>
        <dbReference type="Proteomes" id="UP001472677"/>
    </source>
</evidence>
<keyword evidence="3" id="KW-0862">Zinc</keyword>
<dbReference type="Gene3D" id="1.10.246.220">
    <property type="match status" value="1"/>
</dbReference>
<evidence type="ECO:0000256" key="2">
    <source>
        <dbReference type="ARBA" id="ARBA00022771"/>
    </source>
</evidence>
<dbReference type="PANTHER" id="PTHR47863">
    <property type="entry name" value="RING/FYVE/PHD ZINC FINGER SUPERFAMILY PROTEIN"/>
    <property type="match status" value="1"/>
</dbReference>
<organism evidence="6 7">
    <name type="scientific">Hibiscus sabdariffa</name>
    <name type="common">roselle</name>
    <dbReference type="NCBI Taxonomy" id="183260"/>
    <lineage>
        <taxon>Eukaryota</taxon>
        <taxon>Viridiplantae</taxon>
        <taxon>Streptophyta</taxon>
        <taxon>Embryophyta</taxon>
        <taxon>Tracheophyta</taxon>
        <taxon>Spermatophyta</taxon>
        <taxon>Magnoliopsida</taxon>
        <taxon>eudicotyledons</taxon>
        <taxon>Gunneridae</taxon>
        <taxon>Pentapetalae</taxon>
        <taxon>rosids</taxon>
        <taxon>malvids</taxon>
        <taxon>Malvales</taxon>
        <taxon>Malvaceae</taxon>
        <taxon>Malvoideae</taxon>
        <taxon>Hibiscus</taxon>
    </lineage>
</organism>
<feature type="region of interest" description="Disordered" evidence="4">
    <location>
        <begin position="376"/>
        <end position="406"/>
    </location>
</feature>
<dbReference type="InterPro" id="IPR009057">
    <property type="entry name" value="Homeodomain-like_sf"/>
</dbReference>
<evidence type="ECO:0000256" key="1">
    <source>
        <dbReference type="ARBA" id="ARBA00022723"/>
    </source>
</evidence>
<dbReference type="InterPro" id="IPR011011">
    <property type="entry name" value="Znf_FYVE_PHD"/>
</dbReference>
<dbReference type="InterPro" id="IPR013083">
    <property type="entry name" value="Znf_RING/FYVE/PHD"/>
</dbReference>
<comment type="caution">
    <text evidence="6">The sequence shown here is derived from an EMBL/GenBank/DDBJ whole genome shotgun (WGS) entry which is preliminary data.</text>
</comment>
<evidence type="ECO:0000259" key="5">
    <source>
        <dbReference type="PROSITE" id="PS50090"/>
    </source>
</evidence>
<name>A0ABR2FW74_9ROSI</name>
<evidence type="ECO:0000256" key="4">
    <source>
        <dbReference type="SAM" id="MobiDB-lite"/>
    </source>
</evidence>
<dbReference type="Proteomes" id="UP001472677">
    <property type="component" value="Unassembled WGS sequence"/>
</dbReference>
<evidence type="ECO:0000313" key="6">
    <source>
        <dbReference type="EMBL" id="KAK8588510.1"/>
    </source>
</evidence>
<dbReference type="PROSITE" id="PS50090">
    <property type="entry name" value="MYB_LIKE"/>
    <property type="match status" value="1"/>
</dbReference>
<dbReference type="SUPFAM" id="SSF57903">
    <property type="entry name" value="FYVE/PHD zinc finger"/>
    <property type="match status" value="1"/>
</dbReference>
<reference evidence="6 7" key="1">
    <citation type="journal article" date="2024" name="G3 (Bethesda)">
        <title>Genome assembly of Hibiscus sabdariffa L. provides insights into metabolisms of medicinal natural products.</title>
        <authorList>
            <person name="Kim T."/>
        </authorList>
    </citation>
    <scope>NUCLEOTIDE SEQUENCE [LARGE SCALE GENOMIC DNA]</scope>
    <source>
        <strain evidence="6">TK-2024</strain>
        <tissue evidence="6">Old leaves</tissue>
    </source>
</reference>
<dbReference type="InterPro" id="IPR001005">
    <property type="entry name" value="SANT/Myb"/>
</dbReference>
<dbReference type="PANTHER" id="PTHR47863:SF5">
    <property type="entry name" value="HOMEODOMAIN-LIKE PROTEIN WITH RING_FYVE_PHD-TYPE ZINC FINGER DOMAIN-CONTAINING PROTEIN-RELATED"/>
    <property type="match status" value="1"/>
</dbReference>
<feature type="region of interest" description="Disordered" evidence="4">
    <location>
        <begin position="106"/>
        <end position="264"/>
    </location>
</feature>